<dbReference type="EMBL" id="JACHEM010000005">
    <property type="protein sequence ID" value="MBB6435992.1"/>
    <property type="molecule type" value="Genomic_DNA"/>
</dbReference>
<dbReference type="PANTHER" id="PTHR36175">
    <property type="entry name" value="CYANOPHYCINASE"/>
    <property type="match status" value="1"/>
</dbReference>
<keyword evidence="3" id="KW-1185">Reference proteome</keyword>
<dbReference type="Gene3D" id="3.40.50.880">
    <property type="match status" value="1"/>
</dbReference>
<evidence type="ECO:0000313" key="2">
    <source>
        <dbReference type="EMBL" id="MBB6435992.1"/>
    </source>
</evidence>
<keyword evidence="1" id="KW-0732">Signal</keyword>
<dbReference type="SUPFAM" id="SSF52317">
    <property type="entry name" value="Class I glutamine amidotransferase-like"/>
    <property type="match status" value="1"/>
</dbReference>
<evidence type="ECO:0000256" key="1">
    <source>
        <dbReference type="SAM" id="SignalP"/>
    </source>
</evidence>
<dbReference type="PANTHER" id="PTHR36175:SF1">
    <property type="entry name" value="CYANOPHYCINASE"/>
    <property type="match status" value="1"/>
</dbReference>
<evidence type="ECO:0000313" key="3">
    <source>
        <dbReference type="Proteomes" id="UP000540423"/>
    </source>
</evidence>
<sequence>MRTKSPHAKLAPATLALLTLTATVVTAGTAEAAATRIRLGSATDAKRASWQGPAYVMNGDGKILTAPMARAVDAIRGGTGSMDVVVLSGSAPTSGSRTPECDTVMTLPGVNSCTTWTLTAARDGNNTQVNSDIRNAEFVFFAGGDQCRYAAWKGTALEASVESVVAKGGGSGGGSAGHHINSPVVYDACNGSVTSSEALADPYDRYLSFTTGMFEWADYGGVVNDSHFVTRDRMGRTMAFVARAIKDGRTTGGKAWGVGVDEGSSLYLDRSGQATLYGKQAYVVLGDHQPEQAVPGRPLTFSNYRIWRLTAGQTYDFRNRPTCGYYLRSITNGRADANLYDGTPHTDCGTAPATTFAETEADDDDTLTRTTAGTGTYYLDVEAYRGSGAAPTTAP</sequence>
<gene>
    <name evidence="2" type="ORF">HNQ79_002455</name>
</gene>
<feature type="chain" id="PRO_5038691163" evidence="1">
    <location>
        <begin position="28"/>
        <end position="395"/>
    </location>
</feature>
<comment type="caution">
    <text evidence="2">The sequence shown here is derived from an EMBL/GenBank/DDBJ whole genome shotgun (WGS) entry which is preliminary data.</text>
</comment>
<protein>
    <submittedName>
        <fullName evidence="2">Cyanophycinase-like exopeptidase</fullName>
    </submittedName>
</protein>
<name>A0A7X0HE75_9ACTN</name>
<proteinExistence type="predicted"/>
<accession>A0A7X0HE75</accession>
<dbReference type="Proteomes" id="UP000540423">
    <property type="component" value="Unassembled WGS sequence"/>
</dbReference>
<organism evidence="2 3">
    <name type="scientific">Streptomyces candidus</name>
    <dbReference type="NCBI Taxonomy" id="67283"/>
    <lineage>
        <taxon>Bacteria</taxon>
        <taxon>Bacillati</taxon>
        <taxon>Actinomycetota</taxon>
        <taxon>Actinomycetes</taxon>
        <taxon>Kitasatosporales</taxon>
        <taxon>Streptomycetaceae</taxon>
        <taxon>Streptomyces</taxon>
    </lineage>
</organism>
<dbReference type="AlphaFoldDB" id="A0A7X0HE75"/>
<reference evidence="2 3" key="1">
    <citation type="submission" date="2020-08" db="EMBL/GenBank/DDBJ databases">
        <title>Genomic Encyclopedia of Type Strains, Phase IV (KMG-IV): sequencing the most valuable type-strain genomes for metagenomic binning, comparative biology and taxonomic classification.</title>
        <authorList>
            <person name="Goeker M."/>
        </authorList>
    </citation>
    <scope>NUCLEOTIDE SEQUENCE [LARGE SCALE GENOMIC DNA]</scope>
    <source>
        <strain evidence="2 3">DSM 40141</strain>
    </source>
</reference>
<feature type="signal peptide" evidence="1">
    <location>
        <begin position="1"/>
        <end position="27"/>
    </location>
</feature>
<dbReference type="InterPro" id="IPR029062">
    <property type="entry name" value="Class_I_gatase-like"/>
</dbReference>
<dbReference type="RefSeq" id="WP_221507628.1">
    <property type="nucleotide sequence ID" value="NZ_BNBN01000005.1"/>
</dbReference>